<comment type="similarity">
    <text evidence="2">Belongs to the bacterial solute-binding protein 5 family.</text>
</comment>
<dbReference type="EMBL" id="JBEOZM010000021">
    <property type="protein sequence ID" value="MER6272360.1"/>
    <property type="molecule type" value="Genomic_DNA"/>
</dbReference>
<dbReference type="PROSITE" id="PS51318">
    <property type="entry name" value="TAT"/>
    <property type="match status" value="1"/>
</dbReference>
<dbReference type="Gene3D" id="3.10.105.10">
    <property type="entry name" value="Dipeptide-binding Protein, Domain 3"/>
    <property type="match status" value="1"/>
</dbReference>
<dbReference type="PIRSF" id="PIRSF002741">
    <property type="entry name" value="MppA"/>
    <property type="match status" value="1"/>
</dbReference>
<dbReference type="Proteomes" id="UP001490365">
    <property type="component" value="Unassembled WGS sequence"/>
</dbReference>
<dbReference type="InterPro" id="IPR030678">
    <property type="entry name" value="Peptide/Ni-bd"/>
</dbReference>
<gene>
    <name evidence="7" type="ORF">ABT211_34520</name>
</gene>
<evidence type="ECO:0000256" key="1">
    <source>
        <dbReference type="ARBA" id="ARBA00004196"/>
    </source>
</evidence>
<organism evidence="7 8">
    <name type="scientific">Streptomyces sp. 900105755</name>
    <dbReference type="NCBI Taxonomy" id="3154389"/>
    <lineage>
        <taxon>Bacteria</taxon>
        <taxon>Bacillati</taxon>
        <taxon>Actinomycetota</taxon>
        <taxon>Actinomycetes</taxon>
        <taxon>Kitasatosporales</taxon>
        <taxon>Streptomycetaceae</taxon>
        <taxon>Streptomyces</taxon>
    </lineage>
</organism>
<evidence type="ECO:0000256" key="4">
    <source>
        <dbReference type="ARBA" id="ARBA00022729"/>
    </source>
</evidence>
<reference evidence="7 8" key="1">
    <citation type="submission" date="2024-06" db="EMBL/GenBank/DDBJ databases">
        <title>The Natural Products Discovery Center: Release of the First 8490 Sequenced Strains for Exploring Actinobacteria Biosynthetic Diversity.</title>
        <authorList>
            <person name="Kalkreuter E."/>
            <person name="Kautsar S.A."/>
            <person name="Yang D."/>
            <person name="Bader C.D."/>
            <person name="Teijaro C.N."/>
            <person name="Fluegel L."/>
            <person name="Davis C.M."/>
            <person name="Simpson J.R."/>
            <person name="Lauterbach L."/>
            <person name="Steele A.D."/>
            <person name="Gui C."/>
            <person name="Meng S."/>
            <person name="Li G."/>
            <person name="Viehrig K."/>
            <person name="Ye F."/>
            <person name="Su P."/>
            <person name="Kiefer A.F."/>
            <person name="Nichols A."/>
            <person name="Cepeda A.J."/>
            <person name="Yan W."/>
            <person name="Fan B."/>
            <person name="Jiang Y."/>
            <person name="Adhikari A."/>
            <person name="Zheng C.-J."/>
            <person name="Schuster L."/>
            <person name="Cowan T.M."/>
            <person name="Smanski M.J."/>
            <person name="Chevrette M.G."/>
            <person name="De Carvalho L.P.S."/>
            <person name="Shen B."/>
        </authorList>
    </citation>
    <scope>NUCLEOTIDE SEQUENCE [LARGE SCALE GENOMIC DNA]</scope>
    <source>
        <strain evidence="7 8">NPDC001694</strain>
    </source>
</reference>
<evidence type="ECO:0000256" key="2">
    <source>
        <dbReference type="ARBA" id="ARBA00005695"/>
    </source>
</evidence>
<feature type="domain" description="Solute-binding protein family 5" evidence="6">
    <location>
        <begin position="108"/>
        <end position="462"/>
    </location>
</feature>
<dbReference type="InterPro" id="IPR000914">
    <property type="entry name" value="SBP_5_dom"/>
</dbReference>
<comment type="subcellular location">
    <subcellularLocation>
        <location evidence="1">Cell envelope</location>
    </subcellularLocation>
</comment>
<proteinExistence type="inferred from homology"/>
<comment type="caution">
    <text evidence="7">The sequence shown here is derived from an EMBL/GenBank/DDBJ whole genome shotgun (WGS) entry which is preliminary data.</text>
</comment>
<sequence>MPQSGADALPQHWQDVLPAARTRRGFLTLAGGGALAALLAACAPSAEDDASAGTTASATGPARRGGTLRVGAPPPPTALDPVTAYDGTAIALYQLVAEYLVWLDKDYKLVPRLATKWSSDATGRTWTFTLREGVTFSDGTKLDAATVKASFDRLLDPKSKSAALSAFDTVLKPGGVTTEGDATVVFTLERPFSDFPYLVSAGNYNAVILKTDYTGDFARHGIGTGPFTLTSYDVSTGAAFVRNPKYWDSPRPYLDGVDVRFYADDQADLVALQSGDIDAQFLSRPALVEPLGNGGGITVDKVRSTGVTVLTLRVDKAPFDRKEVRQAVAYGLDRPAVRQAAGSGLGDLGNDHLFAPLFPAAPTDIAQRTKDKAKVTDLLKAAGLKSLRFTLTFDPPNKDFAVTVQSQLKEVGITVDLDQRSSKEFYGGDQAKDTPWLFTTANLVGWAGRPVPSQFIIPMVKSDGVWNGSKYANKALDAAAEAYDAATSDAERRKQAEIIAEALHEDVPIVIAYWSGAARAYNSGRFRGVQAHPSQYVDFTTVSRI</sequence>
<feature type="region of interest" description="Disordered" evidence="5">
    <location>
        <begin position="49"/>
        <end position="75"/>
    </location>
</feature>
<keyword evidence="4" id="KW-0732">Signal</keyword>
<protein>
    <submittedName>
        <fullName evidence="7">ABC transporter substrate-binding protein</fullName>
    </submittedName>
</protein>
<dbReference type="SUPFAM" id="SSF53850">
    <property type="entry name" value="Periplasmic binding protein-like II"/>
    <property type="match status" value="1"/>
</dbReference>
<name>A0ABV1TQV5_9ACTN</name>
<dbReference type="Pfam" id="PF00496">
    <property type="entry name" value="SBP_bac_5"/>
    <property type="match status" value="1"/>
</dbReference>
<keyword evidence="3" id="KW-0813">Transport</keyword>
<evidence type="ECO:0000256" key="3">
    <source>
        <dbReference type="ARBA" id="ARBA00022448"/>
    </source>
</evidence>
<evidence type="ECO:0000313" key="7">
    <source>
        <dbReference type="EMBL" id="MER6272360.1"/>
    </source>
</evidence>
<accession>A0ABV1TQV5</accession>
<dbReference type="PANTHER" id="PTHR30290">
    <property type="entry name" value="PERIPLASMIC BINDING COMPONENT OF ABC TRANSPORTER"/>
    <property type="match status" value="1"/>
</dbReference>
<evidence type="ECO:0000259" key="6">
    <source>
        <dbReference type="Pfam" id="PF00496"/>
    </source>
</evidence>
<feature type="compositionally biased region" description="Low complexity" evidence="5">
    <location>
        <begin position="51"/>
        <end position="67"/>
    </location>
</feature>
<evidence type="ECO:0000256" key="5">
    <source>
        <dbReference type="SAM" id="MobiDB-lite"/>
    </source>
</evidence>
<dbReference type="CDD" id="cd08503">
    <property type="entry name" value="PBP2_NikA_DppA_OppA_like_17"/>
    <property type="match status" value="1"/>
</dbReference>
<keyword evidence="8" id="KW-1185">Reference proteome</keyword>
<evidence type="ECO:0000313" key="8">
    <source>
        <dbReference type="Proteomes" id="UP001490365"/>
    </source>
</evidence>
<dbReference type="InterPro" id="IPR006311">
    <property type="entry name" value="TAT_signal"/>
</dbReference>
<dbReference type="InterPro" id="IPR039424">
    <property type="entry name" value="SBP_5"/>
</dbReference>
<dbReference type="RefSeq" id="WP_351960677.1">
    <property type="nucleotide sequence ID" value="NZ_JBEOZM010000021.1"/>
</dbReference>
<dbReference type="Gene3D" id="3.40.190.10">
    <property type="entry name" value="Periplasmic binding protein-like II"/>
    <property type="match status" value="1"/>
</dbReference>
<dbReference type="PANTHER" id="PTHR30290:SF10">
    <property type="entry name" value="PERIPLASMIC OLIGOPEPTIDE-BINDING PROTEIN-RELATED"/>
    <property type="match status" value="1"/>
</dbReference>